<accession>A0A383R8E1</accession>
<feature type="region of interest" description="Disordered" evidence="1">
    <location>
        <begin position="1"/>
        <end position="53"/>
    </location>
</feature>
<feature type="compositionally biased region" description="Basic and acidic residues" evidence="1">
    <location>
        <begin position="31"/>
        <end position="42"/>
    </location>
</feature>
<dbReference type="SUPFAM" id="SSF160544">
    <property type="entry name" value="EscU C-terminal domain-like"/>
    <property type="match status" value="1"/>
</dbReference>
<sequence>MNNKPSIPRPASVEPVQPPPNSGTSYWNQQEARHGVREETHSSAKAGGATPRKKAVALTYNPEQGEAPVVVAKGHGQIADRILEKAKESGVPIQEDASLVEVLSKLDIDQQIPPALYQLVAEVLSFVYKADQRADKGWINRGT</sequence>
<dbReference type="InterPro" id="IPR006135">
    <property type="entry name" value="T3SS_substrate_exporter"/>
</dbReference>
<evidence type="ECO:0000313" key="3">
    <source>
        <dbReference type="Proteomes" id="UP000304148"/>
    </source>
</evidence>
<dbReference type="GO" id="GO:0009306">
    <property type="term" value="P:protein secretion"/>
    <property type="evidence" value="ECO:0007669"/>
    <property type="project" value="InterPro"/>
</dbReference>
<dbReference type="EMBL" id="LS992241">
    <property type="protein sequence ID" value="SYX82784.1"/>
    <property type="molecule type" value="Genomic_DNA"/>
</dbReference>
<evidence type="ECO:0000313" key="2">
    <source>
        <dbReference type="EMBL" id="SYX82784.1"/>
    </source>
</evidence>
<reference evidence="3" key="1">
    <citation type="submission" date="2018-08" db="EMBL/GenBank/DDBJ databases">
        <authorList>
            <person name="Chevrot R."/>
        </authorList>
    </citation>
    <scope>NUCLEOTIDE SEQUENCE [LARGE SCALE GENOMIC DNA]</scope>
</reference>
<dbReference type="GO" id="GO:0005886">
    <property type="term" value="C:plasma membrane"/>
    <property type="evidence" value="ECO:0007669"/>
    <property type="project" value="TreeGrafter"/>
</dbReference>
<dbReference type="InterPro" id="IPR029025">
    <property type="entry name" value="T3SS_substrate_exporter_C"/>
</dbReference>
<protein>
    <submittedName>
        <fullName evidence="2">FlhB C-terminus-related protein</fullName>
    </submittedName>
</protein>
<dbReference type="AlphaFoldDB" id="A0A383R8E1"/>
<name>A0A383R8E1_PAEAL</name>
<dbReference type="Proteomes" id="UP000304148">
    <property type="component" value="Chromosome"/>
</dbReference>
<gene>
    <name evidence="2" type="ORF">PBLR_11206</name>
</gene>
<dbReference type="RefSeq" id="WP_138185025.1">
    <property type="nucleotide sequence ID" value="NZ_LS992241.1"/>
</dbReference>
<dbReference type="PANTHER" id="PTHR30531:SF12">
    <property type="entry name" value="FLAGELLAR BIOSYNTHETIC PROTEIN FLHB"/>
    <property type="match status" value="1"/>
</dbReference>
<evidence type="ECO:0000256" key="1">
    <source>
        <dbReference type="SAM" id="MobiDB-lite"/>
    </source>
</evidence>
<dbReference type="Gene3D" id="3.40.1690.10">
    <property type="entry name" value="secretion proteins EscU"/>
    <property type="match status" value="1"/>
</dbReference>
<organism evidence="2 3">
    <name type="scientific">Paenibacillus alvei</name>
    <name type="common">Bacillus alvei</name>
    <dbReference type="NCBI Taxonomy" id="44250"/>
    <lineage>
        <taxon>Bacteria</taxon>
        <taxon>Bacillati</taxon>
        <taxon>Bacillota</taxon>
        <taxon>Bacilli</taxon>
        <taxon>Bacillales</taxon>
        <taxon>Paenibacillaceae</taxon>
        <taxon>Paenibacillus</taxon>
    </lineage>
</organism>
<dbReference type="Pfam" id="PF01312">
    <property type="entry name" value="Bac_export_2"/>
    <property type="match status" value="1"/>
</dbReference>
<dbReference type="PANTHER" id="PTHR30531">
    <property type="entry name" value="FLAGELLAR BIOSYNTHETIC PROTEIN FLHB"/>
    <property type="match status" value="1"/>
</dbReference>
<proteinExistence type="predicted"/>